<dbReference type="AlphaFoldDB" id="A0A4S2F0Q5"/>
<feature type="transmembrane region" description="Helical" evidence="5">
    <location>
        <begin position="335"/>
        <end position="351"/>
    </location>
</feature>
<dbReference type="Pfam" id="PF13515">
    <property type="entry name" value="FUSC_2"/>
    <property type="match status" value="1"/>
</dbReference>
<evidence type="ECO:0000313" key="7">
    <source>
        <dbReference type="EMBL" id="TGY62448.1"/>
    </source>
</evidence>
<evidence type="ECO:0000256" key="5">
    <source>
        <dbReference type="SAM" id="Phobius"/>
    </source>
</evidence>
<keyword evidence="4 5" id="KW-0472">Membrane</keyword>
<sequence>MAHTTHSSFYQLLQLSPTALWAAIRTAQGPERTRLVFAMAVRSLLLVAFAILFIGGLTPVFGAENSCLVVGGFCMLLGIKFVSFGYNAKDSVLALALVLALTVAGGQVTALGMPWLSFAANLVFLGIVLLLVAQDPRMGNAGTYVFAYVFVSQTPVTGQALGLRWMLAGVLLLLCAGVLLHKHLHAHAQVRLGDVLRASSFKNPETRWRLRMAIAVALVLLAGDLLQVPRSLWMGYACMSVLLPYDPEGNKATTTLRRGLQRAGGVLAGSALYWLLAAIVPPEAHNLFGPIAGLCIGFSAHYFWNNVLNCFGALLLASALYGAAGSALLRVGDNLLGILFALACALLWSWMDSWHAAQAQKER</sequence>
<dbReference type="RefSeq" id="WP_136012177.1">
    <property type="nucleotide sequence ID" value="NZ_SRYE01000002.1"/>
</dbReference>
<feature type="transmembrane region" description="Helical" evidence="5">
    <location>
        <begin position="35"/>
        <end position="54"/>
    </location>
</feature>
<evidence type="ECO:0000256" key="3">
    <source>
        <dbReference type="ARBA" id="ARBA00022989"/>
    </source>
</evidence>
<proteinExistence type="predicted"/>
<feature type="domain" description="Integral membrane bound transporter" evidence="6">
    <location>
        <begin position="219"/>
        <end position="344"/>
    </location>
</feature>
<protein>
    <submittedName>
        <fullName evidence="7">FUSC family protein</fullName>
    </submittedName>
</protein>
<keyword evidence="2 5" id="KW-0812">Transmembrane</keyword>
<dbReference type="InterPro" id="IPR049453">
    <property type="entry name" value="Memb_transporter_dom"/>
</dbReference>
<accession>A0A4S2F0Q5</accession>
<comment type="subcellular location">
    <subcellularLocation>
        <location evidence="1">Membrane</location>
        <topology evidence="1">Multi-pass membrane protein</topology>
    </subcellularLocation>
</comment>
<evidence type="ECO:0000256" key="4">
    <source>
        <dbReference type="ARBA" id="ARBA00023136"/>
    </source>
</evidence>
<feature type="transmembrane region" description="Helical" evidence="5">
    <location>
        <begin position="311"/>
        <end position="329"/>
    </location>
</feature>
<gene>
    <name evidence="7" type="ORF">E5334_03175</name>
</gene>
<comment type="caution">
    <text evidence="7">The sequence shown here is derived from an EMBL/GenBank/DDBJ whole genome shotgun (WGS) entry which is preliminary data.</text>
</comment>
<reference evidence="7 8" key="1">
    <citation type="submission" date="2019-04" db="EMBL/GenBank/DDBJ databases">
        <title>Microbes associate with the intestines of laboratory mice.</title>
        <authorList>
            <person name="Navarre W."/>
            <person name="Wong E."/>
            <person name="Huang K."/>
            <person name="Tropini C."/>
            <person name="Ng K."/>
            <person name="Yu B."/>
        </authorList>
    </citation>
    <scope>NUCLEOTIDE SEQUENCE [LARGE SCALE GENOMIC DNA]</scope>
    <source>
        <strain evidence="7 8">NM07_P-09</strain>
    </source>
</reference>
<keyword evidence="8" id="KW-1185">Reference proteome</keyword>
<organism evidence="7 8">
    <name type="scientific">Muricaecibacterium torontonense</name>
    <dbReference type="NCBI Taxonomy" id="3032871"/>
    <lineage>
        <taxon>Bacteria</taxon>
        <taxon>Bacillati</taxon>
        <taxon>Actinomycetota</taxon>
        <taxon>Coriobacteriia</taxon>
        <taxon>Coriobacteriales</taxon>
        <taxon>Atopobiaceae</taxon>
        <taxon>Muricaecibacterium</taxon>
    </lineage>
</organism>
<evidence type="ECO:0000256" key="2">
    <source>
        <dbReference type="ARBA" id="ARBA00022692"/>
    </source>
</evidence>
<feature type="transmembrane region" description="Helical" evidence="5">
    <location>
        <begin position="115"/>
        <end position="133"/>
    </location>
</feature>
<evidence type="ECO:0000256" key="1">
    <source>
        <dbReference type="ARBA" id="ARBA00004141"/>
    </source>
</evidence>
<name>A0A4S2F0Q5_9ACTN</name>
<dbReference type="GO" id="GO:0016020">
    <property type="term" value="C:membrane"/>
    <property type="evidence" value="ECO:0007669"/>
    <property type="project" value="UniProtKB-SubCell"/>
</dbReference>
<evidence type="ECO:0000313" key="8">
    <source>
        <dbReference type="Proteomes" id="UP000310263"/>
    </source>
</evidence>
<dbReference type="OrthoDB" id="3251843at2"/>
<feature type="transmembrane region" description="Helical" evidence="5">
    <location>
        <begin position="91"/>
        <end position="109"/>
    </location>
</feature>
<feature type="transmembrane region" description="Helical" evidence="5">
    <location>
        <begin position="60"/>
        <end position="79"/>
    </location>
</feature>
<dbReference type="Proteomes" id="UP000310263">
    <property type="component" value="Unassembled WGS sequence"/>
</dbReference>
<dbReference type="EMBL" id="SRYE01000002">
    <property type="protein sequence ID" value="TGY62448.1"/>
    <property type="molecule type" value="Genomic_DNA"/>
</dbReference>
<feature type="transmembrane region" description="Helical" evidence="5">
    <location>
        <begin position="263"/>
        <end position="281"/>
    </location>
</feature>
<feature type="transmembrane region" description="Helical" evidence="5">
    <location>
        <begin position="161"/>
        <end position="180"/>
    </location>
</feature>
<evidence type="ECO:0000259" key="6">
    <source>
        <dbReference type="Pfam" id="PF13515"/>
    </source>
</evidence>
<keyword evidence="3 5" id="KW-1133">Transmembrane helix</keyword>